<dbReference type="RefSeq" id="WP_424605546.1">
    <property type="nucleotide sequence ID" value="NZ_JBNAVA010000005.1"/>
</dbReference>
<dbReference type="InterPro" id="IPR013324">
    <property type="entry name" value="RNA_pol_sigma_r3/r4-like"/>
</dbReference>
<dbReference type="Pfam" id="PF04542">
    <property type="entry name" value="Sigma70_r2"/>
    <property type="match status" value="1"/>
</dbReference>
<keyword evidence="1" id="KW-0805">Transcription regulation</keyword>
<dbReference type="GO" id="GO:0003899">
    <property type="term" value="F:DNA-directed RNA polymerase activity"/>
    <property type="evidence" value="ECO:0007669"/>
    <property type="project" value="InterPro"/>
</dbReference>
<dbReference type="Gene3D" id="1.20.140.160">
    <property type="match status" value="1"/>
</dbReference>
<evidence type="ECO:0000313" key="7">
    <source>
        <dbReference type="Proteomes" id="UP000242881"/>
    </source>
</evidence>
<dbReference type="Pfam" id="PF04545">
    <property type="entry name" value="Sigma70_r4"/>
    <property type="match status" value="1"/>
</dbReference>
<dbReference type="NCBIfam" id="TIGR02937">
    <property type="entry name" value="sigma70-ECF"/>
    <property type="match status" value="1"/>
</dbReference>
<protein>
    <submittedName>
        <fullName evidence="6">FliA/WhiG family RNA polymerase sigma factor</fullName>
    </submittedName>
</protein>
<dbReference type="InterPro" id="IPR013325">
    <property type="entry name" value="RNA_pol_sigma_r2"/>
</dbReference>
<dbReference type="GO" id="GO:0006352">
    <property type="term" value="P:DNA-templated transcription initiation"/>
    <property type="evidence" value="ECO:0007669"/>
    <property type="project" value="InterPro"/>
</dbReference>
<dbReference type="PANTHER" id="PTHR30385:SF7">
    <property type="entry name" value="RNA POLYMERASE SIGMA FACTOR FLIA"/>
    <property type="match status" value="1"/>
</dbReference>
<dbReference type="SUPFAM" id="SSF88659">
    <property type="entry name" value="Sigma3 and sigma4 domains of RNA polymerase sigma factors"/>
    <property type="match status" value="2"/>
</dbReference>
<evidence type="ECO:0000256" key="3">
    <source>
        <dbReference type="ARBA" id="ARBA00023125"/>
    </source>
</evidence>
<dbReference type="PANTHER" id="PTHR30385">
    <property type="entry name" value="SIGMA FACTOR F FLAGELLAR"/>
    <property type="match status" value="1"/>
</dbReference>
<dbReference type="CDD" id="cd06171">
    <property type="entry name" value="Sigma70_r4"/>
    <property type="match status" value="1"/>
</dbReference>
<evidence type="ECO:0000256" key="2">
    <source>
        <dbReference type="ARBA" id="ARBA00023082"/>
    </source>
</evidence>
<dbReference type="GO" id="GO:0016987">
    <property type="term" value="F:sigma factor activity"/>
    <property type="evidence" value="ECO:0007669"/>
    <property type="project" value="UniProtKB-KW"/>
</dbReference>
<comment type="caution">
    <text evidence="6">The sequence shown here is derived from an EMBL/GenBank/DDBJ whole genome shotgun (WGS) entry which is preliminary data.</text>
</comment>
<evidence type="ECO:0000256" key="4">
    <source>
        <dbReference type="ARBA" id="ARBA00023163"/>
    </source>
</evidence>
<evidence type="ECO:0000259" key="5">
    <source>
        <dbReference type="PROSITE" id="PS00716"/>
    </source>
</evidence>
<dbReference type="Pfam" id="PF04539">
    <property type="entry name" value="Sigma70_r3"/>
    <property type="match status" value="1"/>
</dbReference>
<accession>A0A2J6WM09</accession>
<dbReference type="Gene3D" id="1.10.1740.10">
    <property type="match status" value="1"/>
</dbReference>
<proteinExistence type="predicted"/>
<dbReference type="EMBL" id="PNIN01000041">
    <property type="protein sequence ID" value="PMP71436.1"/>
    <property type="molecule type" value="Genomic_DNA"/>
</dbReference>
<dbReference type="PRINTS" id="PR00046">
    <property type="entry name" value="SIGMA70FCT"/>
</dbReference>
<dbReference type="NCBIfam" id="TIGR02479">
    <property type="entry name" value="FliA_WhiG"/>
    <property type="match status" value="1"/>
</dbReference>
<dbReference type="Proteomes" id="UP000242881">
    <property type="component" value="Unassembled WGS sequence"/>
</dbReference>
<dbReference type="PIRSF" id="PIRSF000770">
    <property type="entry name" value="RNA_pol_sigma-SigE/K"/>
    <property type="match status" value="1"/>
</dbReference>
<name>A0A2J6WM09_9BACT</name>
<dbReference type="InterPro" id="IPR012845">
    <property type="entry name" value="RNA_pol_sigma_FliA_WhiG"/>
</dbReference>
<feature type="domain" description="RNA polymerase sigma-70" evidence="5">
    <location>
        <begin position="208"/>
        <end position="234"/>
    </location>
</feature>
<dbReference type="GO" id="GO:0003677">
    <property type="term" value="F:DNA binding"/>
    <property type="evidence" value="ECO:0007669"/>
    <property type="project" value="UniProtKB-KW"/>
</dbReference>
<dbReference type="AlphaFoldDB" id="A0A2J6WM09"/>
<reference evidence="6 7" key="1">
    <citation type="submission" date="2018-01" db="EMBL/GenBank/DDBJ databases">
        <title>Metagenomic assembled genomes from two thermal pools in the Uzon Caldera, Kamchatka, Russia.</title>
        <authorList>
            <person name="Wilkins L."/>
            <person name="Ettinger C."/>
        </authorList>
    </citation>
    <scope>NUCLEOTIDE SEQUENCE [LARGE SCALE GENOMIC DNA]</scope>
    <source>
        <strain evidence="6">ZAV-05</strain>
    </source>
</reference>
<dbReference type="InterPro" id="IPR000943">
    <property type="entry name" value="RNA_pol_sigma70"/>
</dbReference>
<gene>
    <name evidence="6" type="ORF">C0187_04100</name>
</gene>
<organism evidence="6 7">
    <name type="scientific">Calditerrivibrio nitroreducens</name>
    <dbReference type="NCBI Taxonomy" id="477976"/>
    <lineage>
        <taxon>Bacteria</taxon>
        <taxon>Pseudomonadati</taxon>
        <taxon>Deferribacterota</taxon>
        <taxon>Deferribacteres</taxon>
        <taxon>Deferribacterales</taxon>
        <taxon>Calditerrivibrionaceae</taxon>
    </lineage>
</organism>
<dbReference type="InterPro" id="IPR007630">
    <property type="entry name" value="RNA_pol_sigma70_r4"/>
</dbReference>
<keyword evidence="3" id="KW-0238">DNA-binding</keyword>
<dbReference type="NCBIfam" id="NF005413">
    <property type="entry name" value="PRK06986.1"/>
    <property type="match status" value="1"/>
</dbReference>
<dbReference type="InterPro" id="IPR007627">
    <property type="entry name" value="RNA_pol_sigma70_r2"/>
</dbReference>
<evidence type="ECO:0000256" key="1">
    <source>
        <dbReference type="ARBA" id="ARBA00023015"/>
    </source>
</evidence>
<dbReference type="SUPFAM" id="SSF88946">
    <property type="entry name" value="Sigma2 domain of RNA polymerase sigma factors"/>
    <property type="match status" value="1"/>
</dbReference>
<sequence length="242" mass="27864">MSLALYQGSLDRIEQEEIVKEFLPKIKVWVLRVSNRLPANVDSDELYSAACMGLVESLQKFDKGRSVDFYSYAERRIKGAILDALRQMDFLPRNVRTKLKQFEEKLQELTFKLGRKPNTDEIMEYTNLSQEDVFNFLNLIETGQLTSLDTSLDEDGDISLLDTIKSFVEGPEDSTIKEQLINKLGEIIDSLPDKEKLVITLYYYEELTMKEIGEVLKISESRVSQIHSEAVKKLKRKLKGVL</sequence>
<dbReference type="InterPro" id="IPR007624">
    <property type="entry name" value="RNA_pol_sigma70_r3"/>
</dbReference>
<evidence type="ECO:0000313" key="6">
    <source>
        <dbReference type="EMBL" id="PMP71436.1"/>
    </source>
</evidence>
<dbReference type="InterPro" id="IPR014284">
    <property type="entry name" value="RNA_pol_sigma-70_dom"/>
</dbReference>
<dbReference type="PROSITE" id="PS00716">
    <property type="entry name" value="SIGMA70_2"/>
    <property type="match status" value="1"/>
</dbReference>
<keyword evidence="2" id="KW-0731">Sigma factor</keyword>
<keyword evidence="4" id="KW-0804">Transcription</keyword>